<dbReference type="AlphaFoldDB" id="A0A7C9LKR8"/>
<sequence length="579" mass="60757">MRAHSISRSRQSGTVLLIALVLLLLAGLLTLFALRVGVFEQSSTGNDVRAKVAGEVAEAGLAQGFEFLIRQHPDMLTNAGLWERCSATDESFPCGAVPNTLFDDDGDPDTAQVSRRGSMFRLAADTTHTIANIDLALSQHMLRLPTSSKITAMANGQGVSYGVAPVVCFARAPANPAGGIPCGNVGASSVSIATFVSVARLPGENTSSTLVQTVGQYPKLGDEIVRTPPIMASGAVDVTGNLQVVTNPNAGGVGVPVSVWSRLDIDKHGTPNTCYADEFFRYTQGSHVPSIYQSTIRCDDCKCDASGAPATLSYDASGNNRCSGGFTDCEGIDVLDVDATTNSNTLYNTGGHVGANFNVRSDSLSYPTCEFPPDLFRYVFGVPAWVDNNLDCFAETKGGSVLYQNPDNGVVATVAPDEAYLYKIADKIIPTLAHQNLVRGIQTGTGALLSSSTSKGIIWCQIDCDLSGQIGTPDAPVLLILDGPVQIHGVVFGFVFVRDTGSPLRPATGSSTSGSCPSNCMVQMNANSAIYGALVVQGQMKVNGTAAVIYDGNVINGVVQQAGLVYATLPGAWTDRESY</sequence>
<reference evidence="1 2" key="1">
    <citation type="submission" date="2019-12" db="EMBL/GenBank/DDBJ databases">
        <authorList>
            <person name="Xu J."/>
        </authorList>
    </citation>
    <scope>NUCLEOTIDE SEQUENCE [LARGE SCALE GENOMIC DNA]</scope>
    <source>
        <strain evidence="1 2">HX-5-24</strain>
    </source>
</reference>
<gene>
    <name evidence="1" type="ORF">GN331_16070</name>
</gene>
<protein>
    <recommendedName>
        <fullName evidence="3">Type 4 fimbrial biogenesis protein PilX N-terminal domain-containing protein</fullName>
    </recommendedName>
</protein>
<organism evidence="1 2">
    <name type="scientific">Noviluteimonas gilva</name>
    <dbReference type="NCBI Taxonomy" id="2682097"/>
    <lineage>
        <taxon>Bacteria</taxon>
        <taxon>Pseudomonadati</taxon>
        <taxon>Pseudomonadota</taxon>
        <taxon>Gammaproteobacteria</taxon>
        <taxon>Lysobacterales</taxon>
        <taxon>Lysobacteraceae</taxon>
        <taxon>Noviluteimonas</taxon>
    </lineage>
</organism>
<keyword evidence="2" id="KW-1185">Reference proteome</keyword>
<dbReference type="Proteomes" id="UP000479692">
    <property type="component" value="Unassembled WGS sequence"/>
</dbReference>
<evidence type="ECO:0000313" key="2">
    <source>
        <dbReference type="Proteomes" id="UP000479692"/>
    </source>
</evidence>
<comment type="caution">
    <text evidence="1">The sequence shown here is derived from an EMBL/GenBank/DDBJ whole genome shotgun (WGS) entry which is preliminary data.</text>
</comment>
<accession>A0A7C9LKR8</accession>
<dbReference type="RefSeq" id="WP_156643306.1">
    <property type="nucleotide sequence ID" value="NZ_WOXT01000006.1"/>
</dbReference>
<proteinExistence type="predicted"/>
<evidence type="ECO:0000313" key="1">
    <source>
        <dbReference type="EMBL" id="MUV15719.1"/>
    </source>
</evidence>
<name>A0A7C9LKR8_9GAMM</name>
<dbReference type="EMBL" id="WOXT01000006">
    <property type="protein sequence ID" value="MUV15719.1"/>
    <property type="molecule type" value="Genomic_DNA"/>
</dbReference>
<evidence type="ECO:0008006" key="3">
    <source>
        <dbReference type="Google" id="ProtNLM"/>
    </source>
</evidence>